<dbReference type="EMBL" id="GBXM01101322">
    <property type="protein sequence ID" value="JAH07255.1"/>
    <property type="molecule type" value="Transcribed_RNA"/>
</dbReference>
<protein>
    <submittedName>
        <fullName evidence="1">Uncharacterized protein</fullName>
    </submittedName>
</protein>
<evidence type="ECO:0000313" key="1">
    <source>
        <dbReference type="EMBL" id="JAH07255.1"/>
    </source>
</evidence>
<name>A0A0E9PT62_ANGAN</name>
<proteinExistence type="predicted"/>
<accession>A0A0E9PT62</accession>
<reference evidence="1" key="2">
    <citation type="journal article" date="2015" name="Fish Shellfish Immunol.">
        <title>Early steps in the European eel (Anguilla anguilla)-Vibrio vulnificus interaction in the gills: Role of the RtxA13 toxin.</title>
        <authorList>
            <person name="Callol A."/>
            <person name="Pajuelo D."/>
            <person name="Ebbesson L."/>
            <person name="Teles M."/>
            <person name="MacKenzie S."/>
            <person name="Amaro C."/>
        </authorList>
    </citation>
    <scope>NUCLEOTIDE SEQUENCE</scope>
</reference>
<organism evidence="1">
    <name type="scientific">Anguilla anguilla</name>
    <name type="common">European freshwater eel</name>
    <name type="synonym">Muraena anguilla</name>
    <dbReference type="NCBI Taxonomy" id="7936"/>
    <lineage>
        <taxon>Eukaryota</taxon>
        <taxon>Metazoa</taxon>
        <taxon>Chordata</taxon>
        <taxon>Craniata</taxon>
        <taxon>Vertebrata</taxon>
        <taxon>Euteleostomi</taxon>
        <taxon>Actinopterygii</taxon>
        <taxon>Neopterygii</taxon>
        <taxon>Teleostei</taxon>
        <taxon>Anguilliformes</taxon>
        <taxon>Anguillidae</taxon>
        <taxon>Anguilla</taxon>
    </lineage>
</organism>
<dbReference type="AlphaFoldDB" id="A0A0E9PT62"/>
<reference evidence="1" key="1">
    <citation type="submission" date="2014-11" db="EMBL/GenBank/DDBJ databases">
        <authorList>
            <person name="Amaro Gonzalez C."/>
        </authorList>
    </citation>
    <scope>NUCLEOTIDE SEQUENCE</scope>
</reference>
<sequence>MPLNCMRTNKPQKNKLVA</sequence>